<dbReference type="STRING" id="595528.A0A0D2UCK6"/>
<dbReference type="AlphaFoldDB" id="A0A0D2UCK6"/>
<reference evidence="8" key="1">
    <citation type="submission" date="2011-02" db="EMBL/GenBank/DDBJ databases">
        <title>The Genome Sequence of Capsaspora owczarzaki ATCC 30864.</title>
        <authorList>
            <person name="Russ C."/>
            <person name="Cuomo C."/>
            <person name="Burger G."/>
            <person name="Gray M.W."/>
            <person name="Holland P.W.H."/>
            <person name="King N."/>
            <person name="Lang F.B.F."/>
            <person name="Roger A.J."/>
            <person name="Ruiz-Trillo I."/>
            <person name="Young S.K."/>
            <person name="Zeng Q."/>
            <person name="Gargeya S."/>
            <person name="Alvarado L."/>
            <person name="Berlin A."/>
            <person name="Chapman S.B."/>
            <person name="Chen Z."/>
            <person name="Freedman E."/>
            <person name="Gellesch M."/>
            <person name="Goldberg J."/>
            <person name="Griggs A."/>
            <person name="Gujja S."/>
            <person name="Heilman E."/>
            <person name="Heiman D."/>
            <person name="Howarth C."/>
            <person name="Mehta T."/>
            <person name="Neiman D."/>
            <person name="Pearson M."/>
            <person name="Roberts A."/>
            <person name="Saif S."/>
            <person name="Shea T."/>
            <person name="Shenoy N."/>
            <person name="Sisk P."/>
            <person name="Stolte C."/>
            <person name="Sykes S."/>
            <person name="White J."/>
            <person name="Yandava C."/>
            <person name="Haas B."/>
            <person name="Nusbaum C."/>
            <person name="Birren B."/>
        </authorList>
    </citation>
    <scope>NUCLEOTIDE SEQUENCE</scope>
    <source>
        <strain evidence="8">ATCC 30864</strain>
    </source>
</reference>
<feature type="domain" description="ADF-H" evidence="6">
    <location>
        <begin position="1"/>
        <end position="104"/>
    </location>
</feature>
<dbReference type="Gene3D" id="3.40.20.10">
    <property type="entry name" value="Severin"/>
    <property type="match status" value="2"/>
</dbReference>
<dbReference type="GO" id="GO:0030833">
    <property type="term" value="P:regulation of actin filament polymerization"/>
    <property type="evidence" value="ECO:0007669"/>
    <property type="project" value="TreeGrafter"/>
</dbReference>
<evidence type="ECO:0000313" key="7">
    <source>
        <dbReference type="EMBL" id="KJE92771.1"/>
    </source>
</evidence>
<keyword evidence="4" id="KW-0206">Cytoskeleton</keyword>
<dbReference type="PANTHER" id="PTHR10829">
    <property type="entry name" value="CORTACTIN AND DREBRIN"/>
    <property type="match status" value="1"/>
</dbReference>
<dbReference type="PROSITE" id="PS51263">
    <property type="entry name" value="ADF_H"/>
    <property type="match status" value="2"/>
</dbReference>
<comment type="similarity">
    <text evidence="5">Belongs to the actin-binding proteins ADF family. Coactosin subfamily.</text>
</comment>
<dbReference type="GO" id="GO:0005884">
    <property type="term" value="C:actin filament"/>
    <property type="evidence" value="ECO:0007669"/>
    <property type="project" value="TreeGrafter"/>
</dbReference>
<evidence type="ECO:0000259" key="6">
    <source>
        <dbReference type="PROSITE" id="PS51263"/>
    </source>
</evidence>
<evidence type="ECO:0000256" key="2">
    <source>
        <dbReference type="ARBA" id="ARBA00022490"/>
    </source>
</evidence>
<dbReference type="SMART" id="SM00102">
    <property type="entry name" value="ADF"/>
    <property type="match status" value="1"/>
</dbReference>
<dbReference type="Proteomes" id="UP000008743">
    <property type="component" value="Unassembled WGS sequence"/>
</dbReference>
<dbReference type="GO" id="GO:0030427">
    <property type="term" value="C:site of polarized growth"/>
    <property type="evidence" value="ECO:0007669"/>
    <property type="project" value="TreeGrafter"/>
</dbReference>
<dbReference type="FunFam" id="3.40.20.10:FF:000018">
    <property type="entry name" value="Coactosin-like 1"/>
    <property type="match status" value="1"/>
</dbReference>
<keyword evidence="2" id="KW-0963">Cytoplasm</keyword>
<dbReference type="PANTHER" id="PTHR10829:SF56">
    <property type="entry name" value="ADF-H DOMAIN-CONTAINING PROTEIN"/>
    <property type="match status" value="1"/>
</dbReference>
<dbReference type="SUPFAM" id="SSF55753">
    <property type="entry name" value="Actin depolymerizing proteins"/>
    <property type="match status" value="2"/>
</dbReference>
<keyword evidence="8" id="KW-1185">Reference proteome</keyword>
<gene>
    <name evidence="7" type="ORF">CAOG_009700</name>
</gene>
<dbReference type="OrthoDB" id="20822at2759"/>
<evidence type="ECO:0000256" key="1">
    <source>
        <dbReference type="ARBA" id="ARBA00004245"/>
    </source>
</evidence>
<comment type="subcellular location">
    <subcellularLocation>
        <location evidence="1">Cytoplasm</location>
        <location evidence="1">Cytoskeleton</location>
    </subcellularLocation>
</comment>
<dbReference type="InParanoid" id="A0A0D2UCK6"/>
<dbReference type="EMBL" id="KE346364">
    <property type="protein sequence ID" value="KJE92771.1"/>
    <property type="molecule type" value="Genomic_DNA"/>
</dbReference>
<evidence type="ECO:0000313" key="8">
    <source>
        <dbReference type="Proteomes" id="UP000008743"/>
    </source>
</evidence>
<dbReference type="PhylomeDB" id="A0A0D2UCK6"/>
<dbReference type="Pfam" id="PF00241">
    <property type="entry name" value="Cofilin_ADF"/>
    <property type="match status" value="2"/>
</dbReference>
<organism evidence="7 8">
    <name type="scientific">Capsaspora owczarzaki (strain ATCC 30864)</name>
    <dbReference type="NCBI Taxonomy" id="595528"/>
    <lineage>
        <taxon>Eukaryota</taxon>
        <taxon>Filasterea</taxon>
        <taxon>Capsaspora</taxon>
    </lineage>
</organism>
<dbReference type="InterPro" id="IPR002108">
    <property type="entry name" value="ADF-H"/>
</dbReference>
<dbReference type="GO" id="GO:0051015">
    <property type="term" value="F:actin filament binding"/>
    <property type="evidence" value="ECO:0007669"/>
    <property type="project" value="TreeGrafter"/>
</dbReference>
<keyword evidence="3" id="KW-0009">Actin-binding</keyword>
<proteinExistence type="inferred from homology"/>
<evidence type="ECO:0000256" key="4">
    <source>
        <dbReference type="ARBA" id="ARBA00023212"/>
    </source>
</evidence>
<dbReference type="InterPro" id="IPR029006">
    <property type="entry name" value="ADF-H/Gelsolin-like_dom_sf"/>
</dbReference>
<dbReference type="eggNOG" id="ENOG502S1NH">
    <property type="taxonomic scope" value="Eukaryota"/>
</dbReference>
<protein>
    <recommendedName>
        <fullName evidence="6">ADF-H domain-containing protein</fullName>
    </recommendedName>
</protein>
<feature type="domain" description="ADF-H" evidence="6">
    <location>
        <begin position="156"/>
        <end position="288"/>
    </location>
</feature>
<accession>A0A0D2UCK6</accession>
<name>A0A0D2UCK6_CAPO3</name>
<sequence>MLKATRTSSSSKQPARAVSMSCSSASTMLSSNTHCSRTSEEVDLSHTVKFVYVHWNGNDVPFAKKGRFGVVHGAVQERFHPYHIDFDISAHNEISEQLIQEKLADASGTGKKVLDPLEAATRQARTFTASPSSQEALLNSKTGAKAPPMVGVNKDAVAVQADDSAAEAIADVRNDATETTWTILSYQDNDVKKPIIAVASGSGDRDQLRQHITTEMVAYILWRTTDVYEGITNVKFVSITWVGDQVKPMAKAKVSTHKGAITPIIGPVHLALNATSYSEITQTIKFNY</sequence>
<evidence type="ECO:0000256" key="5">
    <source>
        <dbReference type="ARBA" id="ARBA00038052"/>
    </source>
</evidence>
<evidence type="ECO:0000256" key="3">
    <source>
        <dbReference type="ARBA" id="ARBA00023203"/>
    </source>
</evidence>
<dbReference type="GO" id="GO:0030864">
    <property type="term" value="C:cortical actin cytoskeleton"/>
    <property type="evidence" value="ECO:0007669"/>
    <property type="project" value="TreeGrafter"/>
</dbReference>
<dbReference type="CDD" id="cd11282">
    <property type="entry name" value="ADF_coactosin_like"/>
    <property type="match status" value="1"/>
</dbReference>